<evidence type="ECO:0000313" key="1">
    <source>
        <dbReference type="EMBL" id="TWP33894.1"/>
    </source>
</evidence>
<sequence>MKEVERWFEDHVPAEWLTGSPVVTVDREEILVLCPLPAGADSTSEAAAEATIDSFRSDTRRDRMAIADDAQDLFRRKVSWGASCGETTTLFTMMSVPVMTRLRQRERRTLETLVASGVARSRSDALGWCVRLVAEHESDWVQRLRDALTAVDEVRADGPDGSR</sequence>
<evidence type="ECO:0000313" key="2">
    <source>
        <dbReference type="Proteomes" id="UP000320244"/>
    </source>
</evidence>
<name>A0A563DVZ5_9MICO</name>
<dbReference type="OrthoDB" id="3290566at2"/>
<dbReference type="AlphaFoldDB" id="A0A563DVZ5"/>
<keyword evidence="2" id="KW-1185">Reference proteome</keyword>
<dbReference type="RefSeq" id="WP_146319588.1">
    <property type="nucleotide sequence ID" value="NZ_VCQV01000034.1"/>
</dbReference>
<dbReference type="Proteomes" id="UP000320244">
    <property type="component" value="Unassembled WGS sequence"/>
</dbReference>
<gene>
    <name evidence="1" type="ORF">FGL98_19495</name>
</gene>
<reference evidence="1 2" key="1">
    <citation type="submission" date="2019-05" db="EMBL/GenBank/DDBJ databases">
        <authorList>
            <person name="Lee S.D."/>
        </authorList>
    </citation>
    <scope>NUCLEOTIDE SEQUENCE [LARGE SCALE GENOMIC DNA]</scope>
    <source>
        <strain evidence="1 2">C5-26</strain>
    </source>
</reference>
<proteinExistence type="predicted"/>
<reference evidence="1 2" key="2">
    <citation type="submission" date="2019-08" db="EMBL/GenBank/DDBJ databases">
        <title>Jejuicoccus antrihumi gen. nov., sp. nov., a new member of the family Dermacoccaceae isolated from a cave.</title>
        <authorList>
            <person name="Schumann P."/>
            <person name="Kim I.S."/>
        </authorList>
    </citation>
    <scope>NUCLEOTIDE SEQUENCE [LARGE SCALE GENOMIC DNA]</scope>
    <source>
        <strain evidence="1 2">C5-26</strain>
    </source>
</reference>
<accession>A0A563DVZ5</accession>
<dbReference type="EMBL" id="VCQV01000034">
    <property type="protein sequence ID" value="TWP33894.1"/>
    <property type="molecule type" value="Genomic_DNA"/>
</dbReference>
<comment type="caution">
    <text evidence="1">The sequence shown here is derived from an EMBL/GenBank/DDBJ whole genome shotgun (WGS) entry which is preliminary data.</text>
</comment>
<organism evidence="1 2">
    <name type="scientific">Leekyejoonella antrihumi</name>
    <dbReference type="NCBI Taxonomy" id="1660198"/>
    <lineage>
        <taxon>Bacteria</taxon>
        <taxon>Bacillati</taxon>
        <taxon>Actinomycetota</taxon>
        <taxon>Actinomycetes</taxon>
        <taxon>Micrococcales</taxon>
        <taxon>Dermacoccaceae</taxon>
        <taxon>Leekyejoonella</taxon>
    </lineage>
</organism>
<protein>
    <submittedName>
        <fullName evidence="1">Uncharacterized protein</fullName>
    </submittedName>
</protein>